<dbReference type="GO" id="GO:0000462">
    <property type="term" value="P:maturation of SSU-rRNA from tricistronic rRNA transcript (SSU-rRNA, 5.8S rRNA, LSU-rRNA)"/>
    <property type="evidence" value="ECO:0007669"/>
    <property type="project" value="TreeGrafter"/>
</dbReference>
<protein>
    <recommendedName>
        <fullName evidence="2">Protein BFR2</fullName>
    </recommendedName>
</protein>
<dbReference type="EMBL" id="KN881629">
    <property type="protein sequence ID" value="KIY52876.1"/>
    <property type="molecule type" value="Genomic_DNA"/>
</dbReference>
<evidence type="ECO:0000259" key="5">
    <source>
        <dbReference type="Pfam" id="PF13339"/>
    </source>
</evidence>
<feature type="non-terminal residue" evidence="6">
    <location>
        <position position="1"/>
    </location>
</feature>
<keyword evidence="7" id="KW-1185">Reference proteome</keyword>
<evidence type="ECO:0000259" key="4">
    <source>
        <dbReference type="Pfam" id="PF08164"/>
    </source>
</evidence>
<comment type="similarity">
    <text evidence="1">Belongs to the AATF family.</text>
</comment>
<evidence type="ECO:0000256" key="2">
    <source>
        <dbReference type="ARBA" id="ARBA00013850"/>
    </source>
</evidence>
<name>A0A0D7ANI6_9AGAR</name>
<feature type="region of interest" description="Disordered" evidence="3">
    <location>
        <begin position="48"/>
        <end position="155"/>
    </location>
</feature>
<accession>A0A0D7ANI6</accession>
<dbReference type="Pfam" id="PF08164">
    <property type="entry name" value="TRAUB"/>
    <property type="match status" value="1"/>
</dbReference>
<reference evidence="6 7" key="1">
    <citation type="journal article" date="2015" name="Fungal Genet. Biol.">
        <title>Evolution of novel wood decay mechanisms in Agaricales revealed by the genome sequences of Fistulina hepatica and Cylindrobasidium torrendii.</title>
        <authorList>
            <person name="Floudas D."/>
            <person name="Held B.W."/>
            <person name="Riley R."/>
            <person name="Nagy L.G."/>
            <person name="Koehler G."/>
            <person name="Ransdell A.S."/>
            <person name="Younus H."/>
            <person name="Chow J."/>
            <person name="Chiniquy J."/>
            <person name="Lipzen A."/>
            <person name="Tritt A."/>
            <person name="Sun H."/>
            <person name="Haridas S."/>
            <person name="LaButti K."/>
            <person name="Ohm R.A."/>
            <person name="Kues U."/>
            <person name="Blanchette R.A."/>
            <person name="Grigoriev I.V."/>
            <person name="Minto R.E."/>
            <person name="Hibbett D.S."/>
        </authorList>
    </citation>
    <scope>NUCLEOTIDE SEQUENCE [LARGE SCALE GENOMIC DNA]</scope>
    <source>
        <strain evidence="6 7">ATCC 64428</strain>
    </source>
</reference>
<dbReference type="PANTHER" id="PTHR15565:SF0">
    <property type="entry name" value="PROTEIN AATF"/>
    <property type="match status" value="1"/>
</dbReference>
<evidence type="ECO:0000313" key="7">
    <source>
        <dbReference type="Proteomes" id="UP000054144"/>
    </source>
</evidence>
<organism evidence="6 7">
    <name type="scientific">Fistulina hepatica ATCC 64428</name>
    <dbReference type="NCBI Taxonomy" id="1128425"/>
    <lineage>
        <taxon>Eukaryota</taxon>
        <taxon>Fungi</taxon>
        <taxon>Dikarya</taxon>
        <taxon>Basidiomycota</taxon>
        <taxon>Agaricomycotina</taxon>
        <taxon>Agaricomycetes</taxon>
        <taxon>Agaricomycetidae</taxon>
        <taxon>Agaricales</taxon>
        <taxon>Fistulinaceae</taxon>
        <taxon>Fistulina</taxon>
    </lineage>
</organism>
<feature type="compositionally biased region" description="Polar residues" evidence="3">
    <location>
        <begin position="50"/>
        <end position="60"/>
    </location>
</feature>
<feature type="domain" description="AATF leucine zipper-containing" evidence="5">
    <location>
        <begin position="166"/>
        <end position="305"/>
    </location>
</feature>
<gene>
    <name evidence="6" type="ORF">FISHEDRAFT_34099</name>
</gene>
<dbReference type="InterPro" id="IPR039223">
    <property type="entry name" value="AATF/Bfr2"/>
</dbReference>
<evidence type="ECO:0000256" key="3">
    <source>
        <dbReference type="SAM" id="MobiDB-lite"/>
    </source>
</evidence>
<feature type="compositionally biased region" description="Acidic residues" evidence="3">
    <location>
        <begin position="75"/>
        <end position="96"/>
    </location>
</feature>
<dbReference type="InterPro" id="IPR012617">
    <property type="entry name" value="AATF_C"/>
</dbReference>
<feature type="compositionally biased region" description="Basic and acidic residues" evidence="3">
    <location>
        <begin position="141"/>
        <end position="154"/>
    </location>
</feature>
<proteinExistence type="inferred from homology"/>
<dbReference type="Pfam" id="PF13339">
    <property type="entry name" value="AATF-Che1"/>
    <property type="match status" value="1"/>
</dbReference>
<sequence>FTGLSLAQQLADLGDVAPVDFDPEELPADEHATVESAAAREHYLDVGPSNLRQLHDNISNPRYDGVPVSRKQLMEEEDEDDDDEGRGEDEDVEDVKDEAVHEAGSSDGGVDAQDGDLDVPSSESEYEGLRDEPKDDGDEHESEHDEHTSGKNEDLAGALRQTRSEDRKKGKAVSRQIVLWDSLMDCRIRLQKSVTACQSVRGCKLVDSPEFNESPECQTALRAMLDESLALSDELFALQEDLVSLDEIIELPPRKRRKLDTSTSISSVSVSGYAQELEEATATASAYEHALHPHIVRTLNKWSAKIQAVAPSVLLPTNRNAFSFKGQHIKSAVQLIDETLADHAKLLARTQVLRGLAANGEAGDAGAEDDRNTDEIFDDTDFYQQLLRAVIDARGSGDAEGDQDWRIAQKQRKTKKKVDTKASKGRKVRYQVHEKIQNFMVPVPIVGGWHEEQIDELFASLLGRGYEQTAREAPSAAQPDAILDGFRVFG</sequence>
<feature type="domain" description="Apoptosis-antagonizing transcription factor C-terminal" evidence="4">
    <location>
        <begin position="383"/>
        <end position="462"/>
    </location>
</feature>
<dbReference type="Proteomes" id="UP000054144">
    <property type="component" value="Unassembled WGS sequence"/>
</dbReference>
<dbReference type="InterPro" id="IPR025160">
    <property type="entry name" value="AATF"/>
</dbReference>
<dbReference type="OrthoDB" id="5783963at2759"/>
<evidence type="ECO:0000313" key="6">
    <source>
        <dbReference type="EMBL" id="KIY52876.1"/>
    </source>
</evidence>
<dbReference type="GO" id="GO:0005730">
    <property type="term" value="C:nucleolus"/>
    <property type="evidence" value="ECO:0007669"/>
    <property type="project" value="TreeGrafter"/>
</dbReference>
<dbReference type="PANTHER" id="PTHR15565">
    <property type="entry name" value="AATF PROTEIN APOPTOSIS ANTAGONIZING TRANSCRIPTION FACTOR"/>
    <property type="match status" value="1"/>
</dbReference>
<evidence type="ECO:0000256" key="1">
    <source>
        <dbReference type="ARBA" id="ARBA00008966"/>
    </source>
</evidence>
<dbReference type="AlphaFoldDB" id="A0A0D7ANI6"/>